<evidence type="ECO:0000313" key="3">
    <source>
        <dbReference type="RefSeq" id="XP_052118455.1"/>
    </source>
</evidence>
<feature type="transmembrane region" description="Helical" evidence="1">
    <location>
        <begin position="126"/>
        <end position="152"/>
    </location>
</feature>
<sequence>MIDVVVVVEGILVLVIIILSGFKLMNWMVLVMGHATIQKELVFHLAFPDQWQCVKERKKEAMEIPILRAAIISHSQPLLHSSMLIGQRFHFLLGLASFLIQTRVFFCCGRFHSFSLMLEMSTELSTFLSVCTILTMIATLRVAQLFFFHILFVEKHINYGSNGMVKEKPRFAWTVNREAKSTCLDGLDNYDYGAYQWTIQLVTNDSRLENILFPILWGLMTLRFDQCSISPLSLKGVKDAGYEKDYYCTGGKLFL</sequence>
<accession>A0A9C6TL91</accession>
<dbReference type="Proteomes" id="UP000515211">
    <property type="component" value="Chromosome 5"/>
</dbReference>
<reference evidence="2" key="1">
    <citation type="journal article" date="2016" name="Nat. Genet.">
        <title>The genome sequences of Arachis duranensis and Arachis ipaensis, the diploid ancestors of cultivated peanut.</title>
        <authorList>
            <person name="Bertioli D.J."/>
            <person name="Cannon S.B."/>
            <person name="Froenicke L."/>
            <person name="Huang G."/>
            <person name="Farmer A.D."/>
            <person name="Cannon E.K."/>
            <person name="Liu X."/>
            <person name="Gao D."/>
            <person name="Clevenger J."/>
            <person name="Dash S."/>
            <person name="Ren L."/>
            <person name="Moretzsohn M.C."/>
            <person name="Shirasawa K."/>
            <person name="Huang W."/>
            <person name="Vidigal B."/>
            <person name="Abernathy B."/>
            <person name="Chu Y."/>
            <person name="Niederhuth C.E."/>
            <person name="Umale P."/>
            <person name="Araujo A.C."/>
            <person name="Kozik A."/>
            <person name="Kim K.D."/>
            <person name="Burow M.D."/>
            <person name="Varshney R.K."/>
            <person name="Wang X."/>
            <person name="Zhang X."/>
            <person name="Barkley N."/>
            <person name="Guimaraes P.M."/>
            <person name="Isobe S."/>
            <person name="Guo B."/>
            <person name="Liao B."/>
            <person name="Stalker H.T."/>
            <person name="Schmitz R.J."/>
            <person name="Scheffler B.E."/>
            <person name="Leal-Bertioli S.C."/>
            <person name="Xun X."/>
            <person name="Jackson S.A."/>
            <person name="Michelmore R."/>
            <person name="Ozias-Akins P."/>
        </authorList>
    </citation>
    <scope>NUCLEOTIDE SEQUENCE [LARGE SCALE GENOMIC DNA]</scope>
    <source>
        <strain evidence="2">cv. V14167</strain>
    </source>
</reference>
<feature type="transmembrane region" description="Helical" evidence="1">
    <location>
        <begin position="6"/>
        <end position="25"/>
    </location>
</feature>
<dbReference type="AlphaFoldDB" id="A0A9C6TL91"/>
<gene>
    <name evidence="3" type="primary">LOC107487957</name>
</gene>
<evidence type="ECO:0000313" key="2">
    <source>
        <dbReference type="Proteomes" id="UP000515211"/>
    </source>
</evidence>
<keyword evidence="1" id="KW-0812">Transmembrane</keyword>
<dbReference type="KEGG" id="adu:107487957"/>
<feature type="transmembrane region" description="Helical" evidence="1">
    <location>
        <begin position="89"/>
        <end position="106"/>
    </location>
</feature>
<keyword evidence="1" id="KW-0472">Membrane</keyword>
<name>A0A9C6TL91_ARADU</name>
<keyword evidence="1" id="KW-1133">Transmembrane helix</keyword>
<protein>
    <submittedName>
        <fullName evidence="3">Uncharacterized protein LOC107487957 isoform X1</fullName>
    </submittedName>
</protein>
<keyword evidence="2" id="KW-1185">Reference proteome</keyword>
<proteinExistence type="predicted"/>
<evidence type="ECO:0000256" key="1">
    <source>
        <dbReference type="SAM" id="Phobius"/>
    </source>
</evidence>
<dbReference type="GeneID" id="107487957"/>
<organism evidence="2 3">
    <name type="scientific">Arachis duranensis</name>
    <name type="common">Wild peanut</name>
    <dbReference type="NCBI Taxonomy" id="130453"/>
    <lineage>
        <taxon>Eukaryota</taxon>
        <taxon>Viridiplantae</taxon>
        <taxon>Streptophyta</taxon>
        <taxon>Embryophyta</taxon>
        <taxon>Tracheophyta</taxon>
        <taxon>Spermatophyta</taxon>
        <taxon>Magnoliopsida</taxon>
        <taxon>eudicotyledons</taxon>
        <taxon>Gunneridae</taxon>
        <taxon>Pentapetalae</taxon>
        <taxon>rosids</taxon>
        <taxon>fabids</taxon>
        <taxon>Fabales</taxon>
        <taxon>Fabaceae</taxon>
        <taxon>Papilionoideae</taxon>
        <taxon>50 kb inversion clade</taxon>
        <taxon>dalbergioids sensu lato</taxon>
        <taxon>Dalbergieae</taxon>
        <taxon>Pterocarpus clade</taxon>
        <taxon>Arachis</taxon>
    </lineage>
</organism>
<reference evidence="3" key="2">
    <citation type="submission" date="2025-08" db="UniProtKB">
        <authorList>
            <consortium name="RefSeq"/>
        </authorList>
    </citation>
    <scope>IDENTIFICATION</scope>
    <source>
        <tissue evidence="3">Whole plant</tissue>
    </source>
</reference>
<dbReference type="RefSeq" id="XP_052118455.1">
    <property type="nucleotide sequence ID" value="XM_052262495.1"/>
</dbReference>